<proteinExistence type="inferred from homology"/>
<comment type="caution">
    <text evidence="6">The sequence shown here is derived from an EMBL/GenBank/DDBJ whole genome shotgun (WGS) entry which is preliminary data.</text>
</comment>
<dbReference type="PANTHER" id="PTHR21237:SF23">
    <property type="entry name" value="GRPE PROTEIN HOMOLOG, MITOCHONDRIAL"/>
    <property type="match status" value="1"/>
</dbReference>
<evidence type="ECO:0000256" key="2">
    <source>
        <dbReference type="ARBA" id="ARBA00023186"/>
    </source>
</evidence>
<dbReference type="InterPro" id="IPR013805">
    <property type="entry name" value="GrpE_CC"/>
</dbReference>
<keyword evidence="3" id="KW-0963">Cytoplasm</keyword>
<evidence type="ECO:0000256" key="3">
    <source>
        <dbReference type="HAMAP-Rule" id="MF_01151"/>
    </source>
</evidence>
<dbReference type="InterPro" id="IPR009012">
    <property type="entry name" value="GrpE_head"/>
</dbReference>
<dbReference type="GO" id="GO:0042803">
    <property type="term" value="F:protein homodimerization activity"/>
    <property type="evidence" value="ECO:0007669"/>
    <property type="project" value="InterPro"/>
</dbReference>
<evidence type="ECO:0000313" key="6">
    <source>
        <dbReference type="EMBL" id="KKT63370.1"/>
    </source>
</evidence>
<evidence type="ECO:0000313" key="7">
    <source>
        <dbReference type="Proteomes" id="UP000033945"/>
    </source>
</evidence>
<gene>
    <name evidence="3" type="primary">grpE</name>
    <name evidence="6" type="ORF">UW55_C0004G0003</name>
</gene>
<keyword evidence="2 3" id="KW-0143">Chaperone</keyword>
<dbReference type="GO" id="GO:0051082">
    <property type="term" value="F:unfolded protein binding"/>
    <property type="evidence" value="ECO:0007669"/>
    <property type="project" value="TreeGrafter"/>
</dbReference>
<dbReference type="AlphaFoldDB" id="A0A0G1IWC0"/>
<comment type="subcellular location">
    <subcellularLocation>
        <location evidence="3">Cytoplasm</location>
    </subcellularLocation>
</comment>
<dbReference type="SUPFAM" id="SSF58014">
    <property type="entry name" value="Coiled-coil domain of nucleotide exchange factor GrpE"/>
    <property type="match status" value="1"/>
</dbReference>
<dbReference type="EMBL" id="LCIT01000004">
    <property type="protein sequence ID" value="KKT63370.1"/>
    <property type="molecule type" value="Genomic_DNA"/>
</dbReference>
<evidence type="ECO:0000256" key="1">
    <source>
        <dbReference type="ARBA" id="ARBA00009054"/>
    </source>
</evidence>
<dbReference type="Proteomes" id="UP000033945">
    <property type="component" value="Unassembled WGS sequence"/>
</dbReference>
<protein>
    <recommendedName>
        <fullName evidence="3">Protein GrpE</fullName>
    </recommendedName>
    <alternativeName>
        <fullName evidence="3">HSP-70 cofactor</fullName>
    </alternativeName>
</protein>
<comment type="subunit">
    <text evidence="3">Homodimer.</text>
</comment>
<comment type="function">
    <text evidence="3">Participates actively in the response to hyperosmotic and heat shock by preventing the aggregation of stress-denatured proteins, in association with DnaK and GrpE. It is the nucleotide exchange factor for DnaK and may function as a thermosensor. Unfolded proteins bind initially to DnaJ; upon interaction with the DnaJ-bound protein, DnaK hydrolyzes its bound ATP, resulting in the formation of a stable complex. GrpE releases ADP from DnaK; ATP binding to DnaK triggers the release of the substrate protein, thus completing the reaction cycle. Several rounds of ATP-dependent interactions between DnaJ, DnaK and GrpE are required for fully efficient folding.</text>
</comment>
<organism evidence="6 7">
    <name type="scientific">Candidatus Giovannonibacteria bacterium GW2011_GWA2_44_26</name>
    <dbReference type="NCBI Taxonomy" id="1618648"/>
    <lineage>
        <taxon>Bacteria</taxon>
        <taxon>Candidatus Giovannoniibacteriota</taxon>
    </lineage>
</organism>
<dbReference type="PANTHER" id="PTHR21237">
    <property type="entry name" value="GRPE PROTEIN"/>
    <property type="match status" value="1"/>
</dbReference>
<dbReference type="CDD" id="cd00446">
    <property type="entry name" value="GrpE"/>
    <property type="match status" value="1"/>
</dbReference>
<dbReference type="PRINTS" id="PR00773">
    <property type="entry name" value="GRPEPROTEIN"/>
</dbReference>
<dbReference type="GO" id="GO:0005737">
    <property type="term" value="C:cytoplasm"/>
    <property type="evidence" value="ECO:0007669"/>
    <property type="project" value="UniProtKB-SubCell"/>
</dbReference>
<comment type="similarity">
    <text evidence="1 3 4">Belongs to the GrpE family.</text>
</comment>
<dbReference type="GO" id="GO:0000774">
    <property type="term" value="F:adenyl-nucleotide exchange factor activity"/>
    <property type="evidence" value="ECO:0007669"/>
    <property type="project" value="InterPro"/>
</dbReference>
<dbReference type="GO" id="GO:0006457">
    <property type="term" value="P:protein folding"/>
    <property type="evidence" value="ECO:0007669"/>
    <property type="project" value="InterPro"/>
</dbReference>
<sequence>MKKPGQCLNTLKDKNNMDDDVEIINEGDEETFKDKLKKLKDELKAAKSERDDYLAGWQRAKADFINARKDEERARTEFAKFAAEGILLEMLKVADSLELAGESSGPIYAQLREIFKEHGVVPVESQGKKFNPLEHEALEEKEVLDEKEDNVVAEELQKGWRIYDRILRPAKVKVGVYKNKN</sequence>
<keyword evidence="3" id="KW-0346">Stress response</keyword>
<dbReference type="GO" id="GO:0051087">
    <property type="term" value="F:protein-folding chaperone binding"/>
    <property type="evidence" value="ECO:0007669"/>
    <property type="project" value="InterPro"/>
</dbReference>
<keyword evidence="5" id="KW-0175">Coiled coil</keyword>
<dbReference type="Gene3D" id="2.30.22.10">
    <property type="entry name" value="Head domain of nucleotide exchange factor GrpE"/>
    <property type="match status" value="1"/>
</dbReference>
<dbReference type="HAMAP" id="MF_01151">
    <property type="entry name" value="GrpE"/>
    <property type="match status" value="1"/>
</dbReference>
<reference evidence="6 7" key="1">
    <citation type="journal article" date="2015" name="Nature">
        <title>rRNA introns, odd ribosomes, and small enigmatic genomes across a large radiation of phyla.</title>
        <authorList>
            <person name="Brown C.T."/>
            <person name="Hug L.A."/>
            <person name="Thomas B.C."/>
            <person name="Sharon I."/>
            <person name="Castelle C.J."/>
            <person name="Singh A."/>
            <person name="Wilkins M.J."/>
            <person name="Williams K.H."/>
            <person name="Banfield J.F."/>
        </authorList>
    </citation>
    <scope>NUCLEOTIDE SEQUENCE [LARGE SCALE GENOMIC DNA]</scope>
</reference>
<dbReference type="SUPFAM" id="SSF51064">
    <property type="entry name" value="Head domain of nucleotide exchange factor GrpE"/>
    <property type="match status" value="1"/>
</dbReference>
<name>A0A0G1IWC0_9BACT</name>
<evidence type="ECO:0000256" key="5">
    <source>
        <dbReference type="SAM" id="Coils"/>
    </source>
</evidence>
<evidence type="ECO:0000256" key="4">
    <source>
        <dbReference type="RuleBase" id="RU004478"/>
    </source>
</evidence>
<dbReference type="InterPro" id="IPR000740">
    <property type="entry name" value="GrpE"/>
</dbReference>
<feature type="coiled-coil region" evidence="5">
    <location>
        <begin position="29"/>
        <end position="56"/>
    </location>
</feature>
<dbReference type="Pfam" id="PF01025">
    <property type="entry name" value="GrpE"/>
    <property type="match status" value="1"/>
</dbReference>
<accession>A0A0G1IWC0</accession>